<organism evidence="9 10">
    <name type="scientific">Microdochium bolleyi</name>
    <dbReference type="NCBI Taxonomy" id="196109"/>
    <lineage>
        <taxon>Eukaryota</taxon>
        <taxon>Fungi</taxon>
        <taxon>Dikarya</taxon>
        <taxon>Ascomycota</taxon>
        <taxon>Pezizomycotina</taxon>
        <taxon>Sordariomycetes</taxon>
        <taxon>Xylariomycetidae</taxon>
        <taxon>Xylariales</taxon>
        <taxon>Microdochiaceae</taxon>
        <taxon>Microdochium</taxon>
    </lineage>
</organism>
<evidence type="ECO:0000313" key="10">
    <source>
        <dbReference type="Proteomes" id="UP000070501"/>
    </source>
</evidence>
<keyword evidence="2" id="KW-0677">Repeat</keyword>
<dbReference type="InterPro" id="IPR013087">
    <property type="entry name" value="Znf_C2H2_type"/>
</dbReference>
<evidence type="ECO:0000256" key="5">
    <source>
        <dbReference type="PROSITE-ProRule" id="PRU00042"/>
    </source>
</evidence>
<dbReference type="SUPFAM" id="SSF57667">
    <property type="entry name" value="beta-beta-alpha zinc fingers"/>
    <property type="match status" value="1"/>
</dbReference>
<evidence type="ECO:0000259" key="8">
    <source>
        <dbReference type="PROSITE" id="PS50157"/>
    </source>
</evidence>
<dbReference type="STRING" id="196109.A0A136JAJ1"/>
<evidence type="ECO:0000256" key="2">
    <source>
        <dbReference type="ARBA" id="ARBA00022737"/>
    </source>
</evidence>
<evidence type="ECO:0000256" key="4">
    <source>
        <dbReference type="ARBA" id="ARBA00022833"/>
    </source>
</evidence>
<feature type="compositionally biased region" description="Low complexity" evidence="6">
    <location>
        <begin position="573"/>
        <end position="590"/>
    </location>
</feature>
<feature type="region of interest" description="Disordered" evidence="6">
    <location>
        <begin position="529"/>
        <end position="616"/>
    </location>
</feature>
<keyword evidence="4" id="KW-0862">Zinc</keyword>
<feature type="transmembrane region" description="Helical" evidence="7">
    <location>
        <begin position="22"/>
        <end position="46"/>
    </location>
</feature>
<gene>
    <name evidence="9" type="ORF">Micbo1qcDRAFT_159164</name>
</gene>
<feature type="compositionally biased region" description="Pro residues" evidence="6">
    <location>
        <begin position="395"/>
        <end position="406"/>
    </location>
</feature>
<name>A0A136JAJ1_9PEZI</name>
<reference evidence="10" key="1">
    <citation type="submission" date="2016-02" db="EMBL/GenBank/DDBJ databases">
        <title>Draft genome sequence of Microdochium bolleyi, a fungal endophyte of beachgrass.</title>
        <authorList>
            <consortium name="DOE Joint Genome Institute"/>
            <person name="David A.S."/>
            <person name="May G."/>
            <person name="Haridas S."/>
            <person name="Lim J."/>
            <person name="Wang M."/>
            <person name="Labutti K."/>
            <person name="Lipzen A."/>
            <person name="Barry K."/>
            <person name="Grigoriev I.V."/>
        </authorList>
    </citation>
    <scope>NUCLEOTIDE SEQUENCE [LARGE SCALE GENOMIC DNA]</scope>
    <source>
        <strain evidence="10">J235TASD1</strain>
    </source>
</reference>
<feature type="compositionally biased region" description="Basic and acidic residues" evidence="6">
    <location>
        <begin position="408"/>
        <end position="419"/>
    </location>
</feature>
<feature type="region of interest" description="Disordered" evidence="6">
    <location>
        <begin position="308"/>
        <end position="331"/>
    </location>
</feature>
<proteinExistence type="predicted"/>
<keyword evidence="1" id="KW-0479">Metal-binding</keyword>
<evidence type="ECO:0000256" key="7">
    <source>
        <dbReference type="SAM" id="Phobius"/>
    </source>
</evidence>
<feature type="region of interest" description="Disordered" evidence="6">
    <location>
        <begin position="344"/>
        <end position="454"/>
    </location>
</feature>
<dbReference type="Proteomes" id="UP000070501">
    <property type="component" value="Unassembled WGS sequence"/>
</dbReference>
<dbReference type="SMART" id="SM00355">
    <property type="entry name" value="ZnF_C2H2"/>
    <property type="match status" value="3"/>
</dbReference>
<keyword evidence="3 5" id="KW-0863">Zinc-finger</keyword>
<feature type="region of interest" description="Disordered" evidence="6">
    <location>
        <begin position="92"/>
        <end position="158"/>
    </location>
</feature>
<keyword evidence="7" id="KW-1133">Transmembrane helix</keyword>
<dbReference type="OrthoDB" id="6365676at2759"/>
<evidence type="ECO:0000256" key="1">
    <source>
        <dbReference type="ARBA" id="ARBA00022723"/>
    </source>
</evidence>
<evidence type="ECO:0000313" key="9">
    <source>
        <dbReference type="EMBL" id="KXJ94152.1"/>
    </source>
</evidence>
<dbReference type="PANTHER" id="PTHR19818:SF139">
    <property type="entry name" value="PAIR-RULE PROTEIN ODD-PAIRED"/>
    <property type="match status" value="1"/>
</dbReference>
<dbReference type="AlphaFoldDB" id="A0A136JAJ1"/>
<dbReference type="InterPro" id="IPR050329">
    <property type="entry name" value="GLI_C2H2-zinc-finger"/>
</dbReference>
<sequence>MAPTTSTPAGIMRRATSMSGGAIAGAVIGSLIGTAFLALVLGFVYFRIKRKIRESAAKKAAPTIKPTTQRRASFSFTGPGYSAHPYAPPFPGCKPMLEENDVHPSSGDADRTIDAPKESVSTPSASPSAESESPTAASAVPAVPTATTLPPTHAHDFSADTSRYADTQIQQEQPIIPGAANASYYDTRISFDSDPPAPGPGSPSAAMNTMYEEQIAESRRRAKKTESSSSFKRFWTTVVQGRHSTQSSISVTRGVDTPSYTPSVYGSRTGTGLESMRGVDLQNAQNLHFPGSRQIFDEPEEIGDFGTTGAAGGGHAQTPAGRSPIDPTPQTRARRMGTEAQQLARINSWRKGSGIRETTEVDPELPSAVYGSRFGSSDSYAYGIEGTQPTAPLAAQPPHPGRPEPAPEPERTQRLKSPEIPEPVYDDESNGIFSGPQAVATSSSPSPPQTSENFVRPMHVMQPTTSTEKYYHTDYRLENPPSPVTAPAVSASPPDMTSPEMYHTAGHNYTLSSAQQHMDLMDEFLDIPGYDEPRRSSESYDYSVSMGPSSTDPSSGRTPDTRITMSPSPFPMPFHQQQQQQYPLHQQQSLAGEYGSSASPEVMQQLSPPLSGSGSGGGLMCEECGRTFDQIHKLNHHKRYHDRKHECPYQGCDKRFGTKTHLDRHINDKHLKSKAFHCTEPGCAYFKGGKAFPRKDNWRRHMVKKHGANQQLFDAMDEAMD</sequence>
<dbReference type="GO" id="GO:0000978">
    <property type="term" value="F:RNA polymerase II cis-regulatory region sequence-specific DNA binding"/>
    <property type="evidence" value="ECO:0007669"/>
    <property type="project" value="TreeGrafter"/>
</dbReference>
<dbReference type="GO" id="GO:0045944">
    <property type="term" value="P:positive regulation of transcription by RNA polymerase II"/>
    <property type="evidence" value="ECO:0007669"/>
    <property type="project" value="UniProtKB-ARBA"/>
</dbReference>
<feature type="compositionally biased region" description="Basic and acidic residues" evidence="6">
    <location>
        <begin position="96"/>
        <end position="117"/>
    </location>
</feature>
<evidence type="ECO:0000256" key="3">
    <source>
        <dbReference type="ARBA" id="ARBA00022771"/>
    </source>
</evidence>
<accession>A0A136JAJ1</accession>
<dbReference type="PROSITE" id="PS50157">
    <property type="entry name" value="ZINC_FINGER_C2H2_2"/>
    <property type="match status" value="2"/>
</dbReference>
<dbReference type="PANTHER" id="PTHR19818">
    <property type="entry name" value="ZINC FINGER PROTEIN ZIC AND GLI"/>
    <property type="match status" value="1"/>
</dbReference>
<evidence type="ECO:0000256" key="6">
    <source>
        <dbReference type="SAM" id="MobiDB-lite"/>
    </source>
</evidence>
<keyword evidence="7" id="KW-0472">Membrane</keyword>
<dbReference type="InParanoid" id="A0A136JAJ1"/>
<feature type="domain" description="C2H2-type" evidence="8">
    <location>
        <begin position="645"/>
        <end position="675"/>
    </location>
</feature>
<feature type="domain" description="C2H2-type" evidence="8">
    <location>
        <begin position="619"/>
        <end position="646"/>
    </location>
</feature>
<keyword evidence="7" id="KW-0812">Transmembrane</keyword>
<feature type="compositionally biased region" description="Low complexity" evidence="6">
    <location>
        <begin position="118"/>
        <end position="152"/>
    </location>
</feature>
<dbReference type="GO" id="GO:0008270">
    <property type="term" value="F:zinc ion binding"/>
    <property type="evidence" value="ECO:0007669"/>
    <property type="project" value="UniProtKB-KW"/>
</dbReference>
<dbReference type="Pfam" id="PF00096">
    <property type="entry name" value="zf-C2H2"/>
    <property type="match status" value="1"/>
</dbReference>
<dbReference type="GO" id="GO:0000981">
    <property type="term" value="F:DNA-binding transcription factor activity, RNA polymerase II-specific"/>
    <property type="evidence" value="ECO:0007669"/>
    <property type="project" value="TreeGrafter"/>
</dbReference>
<dbReference type="InterPro" id="IPR036236">
    <property type="entry name" value="Znf_C2H2_sf"/>
</dbReference>
<feature type="compositionally biased region" description="Polar residues" evidence="6">
    <location>
        <begin position="596"/>
        <end position="605"/>
    </location>
</feature>
<dbReference type="EMBL" id="KQ964247">
    <property type="protein sequence ID" value="KXJ94152.1"/>
    <property type="molecule type" value="Genomic_DNA"/>
</dbReference>
<dbReference type="GO" id="GO:0005634">
    <property type="term" value="C:nucleus"/>
    <property type="evidence" value="ECO:0007669"/>
    <property type="project" value="UniProtKB-ARBA"/>
</dbReference>
<protein>
    <recommendedName>
        <fullName evidence="8">C2H2-type domain-containing protein</fullName>
    </recommendedName>
</protein>
<feature type="compositionally biased region" description="Polar residues" evidence="6">
    <location>
        <begin position="539"/>
        <end position="564"/>
    </location>
</feature>
<dbReference type="Gene3D" id="3.30.160.60">
    <property type="entry name" value="Classic Zinc Finger"/>
    <property type="match status" value="2"/>
</dbReference>
<keyword evidence="10" id="KW-1185">Reference proteome</keyword>
<dbReference type="PROSITE" id="PS00028">
    <property type="entry name" value="ZINC_FINGER_C2H2_1"/>
    <property type="match status" value="2"/>
</dbReference>